<name>A0A401T023_CHIPU</name>
<accession>A0A401T023</accession>
<feature type="coiled-coil region" evidence="1">
    <location>
        <begin position="117"/>
        <end position="212"/>
    </location>
</feature>
<protein>
    <submittedName>
        <fullName evidence="2">Uncharacterized protein</fullName>
    </submittedName>
</protein>
<keyword evidence="3" id="KW-1185">Reference proteome</keyword>
<gene>
    <name evidence="2" type="ORF">chiPu_0014468</name>
</gene>
<dbReference type="AlphaFoldDB" id="A0A401T023"/>
<sequence length="358" mass="41873">METVLYIWDQYILGLDQPSYNCIPAFCMAFIHLLREHLQTCKTPGEVDTLLKSQAPALTIQQFQKVIKQHFYTNLYKRLNKENNGVCSLLDPMEGFPQAWTLHRLFKEQLANRTHPKERHQARLEQEAKCIKQIEKAKQEEKLIKLKENEELRREEAQLQRLLEETKRMNLDQKHSFEEKLQQEQHLRYEMQRKAEEQVKLLQVELRQLMQQNQHFLDVYSLRSFTAPPPSLESSSSCGFPLPEHPVPPVDLFSAIDIPTMNQYHNSKKAENVTFDLLHNLIHTADSIANGQGIKEKNFVNGITQEQLHSYDKDVRNAEIQMDRDELDTVPDSRAEIGRKLTDAAQNNLTKKSTLIKY</sequence>
<evidence type="ECO:0000256" key="1">
    <source>
        <dbReference type="SAM" id="Coils"/>
    </source>
</evidence>
<proteinExistence type="predicted"/>
<organism evidence="2 3">
    <name type="scientific">Chiloscyllium punctatum</name>
    <name type="common">Brownbanded bambooshark</name>
    <name type="synonym">Hemiscyllium punctatum</name>
    <dbReference type="NCBI Taxonomy" id="137246"/>
    <lineage>
        <taxon>Eukaryota</taxon>
        <taxon>Metazoa</taxon>
        <taxon>Chordata</taxon>
        <taxon>Craniata</taxon>
        <taxon>Vertebrata</taxon>
        <taxon>Chondrichthyes</taxon>
        <taxon>Elasmobranchii</taxon>
        <taxon>Galeomorphii</taxon>
        <taxon>Galeoidea</taxon>
        <taxon>Orectolobiformes</taxon>
        <taxon>Hemiscylliidae</taxon>
        <taxon>Chiloscyllium</taxon>
    </lineage>
</organism>
<evidence type="ECO:0000313" key="2">
    <source>
        <dbReference type="EMBL" id="GCC35978.1"/>
    </source>
</evidence>
<dbReference type="Proteomes" id="UP000287033">
    <property type="component" value="Unassembled WGS sequence"/>
</dbReference>
<reference evidence="2 3" key="1">
    <citation type="journal article" date="2018" name="Nat. Ecol. Evol.">
        <title>Shark genomes provide insights into elasmobranch evolution and the origin of vertebrates.</title>
        <authorList>
            <person name="Hara Y"/>
            <person name="Yamaguchi K"/>
            <person name="Onimaru K"/>
            <person name="Kadota M"/>
            <person name="Koyanagi M"/>
            <person name="Keeley SD"/>
            <person name="Tatsumi K"/>
            <person name="Tanaka K"/>
            <person name="Motone F"/>
            <person name="Kageyama Y"/>
            <person name="Nozu R"/>
            <person name="Adachi N"/>
            <person name="Nishimura O"/>
            <person name="Nakagawa R"/>
            <person name="Tanegashima C"/>
            <person name="Kiyatake I"/>
            <person name="Matsumoto R"/>
            <person name="Murakumo K"/>
            <person name="Nishida K"/>
            <person name="Terakita A"/>
            <person name="Kuratani S"/>
            <person name="Sato K"/>
            <person name="Hyodo S Kuraku.S."/>
        </authorList>
    </citation>
    <scope>NUCLEOTIDE SEQUENCE [LARGE SCALE GENOMIC DNA]</scope>
</reference>
<keyword evidence="1" id="KW-0175">Coiled coil</keyword>
<dbReference type="OrthoDB" id="2126613at2759"/>
<evidence type="ECO:0000313" key="3">
    <source>
        <dbReference type="Proteomes" id="UP000287033"/>
    </source>
</evidence>
<comment type="caution">
    <text evidence="2">The sequence shown here is derived from an EMBL/GenBank/DDBJ whole genome shotgun (WGS) entry which is preliminary data.</text>
</comment>
<dbReference type="Gene3D" id="1.10.472.80">
    <property type="entry name" value="Ypt/Rab-GAP domain of gyp1p, domain 3"/>
    <property type="match status" value="1"/>
</dbReference>
<dbReference type="EMBL" id="BEZZ01000768">
    <property type="protein sequence ID" value="GCC35978.1"/>
    <property type="molecule type" value="Genomic_DNA"/>
</dbReference>
<dbReference type="STRING" id="137246.A0A401T023"/>